<keyword evidence="5 7" id="KW-1133">Transmembrane helix</keyword>
<feature type="transmembrane region" description="Helical" evidence="7">
    <location>
        <begin position="173"/>
        <end position="197"/>
    </location>
</feature>
<comment type="subcellular location">
    <subcellularLocation>
        <location evidence="1">Cell membrane</location>
        <topology evidence="1">Multi-pass membrane protein</topology>
    </subcellularLocation>
</comment>
<reference evidence="9" key="1">
    <citation type="journal article" date="2014" name="Int. J. Syst. Evol. Microbiol.">
        <title>Complete genome sequence of Corynebacterium casei LMG S-19264T (=DSM 44701T), isolated from a smear-ripened cheese.</title>
        <authorList>
            <consortium name="US DOE Joint Genome Institute (JGI-PGF)"/>
            <person name="Walter F."/>
            <person name="Albersmeier A."/>
            <person name="Kalinowski J."/>
            <person name="Ruckert C."/>
        </authorList>
    </citation>
    <scope>NUCLEOTIDE SEQUENCE</scope>
    <source>
        <strain evidence="9">CGMCC 4.7398</strain>
    </source>
</reference>
<reference evidence="9" key="2">
    <citation type="submission" date="2020-09" db="EMBL/GenBank/DDBJ databases">
        <authorList>
            <person name="Sun Q."/>
            <person name="Zhou Y."/>
        </authorList>
    </citation>
    <scope>NUCLEOTIDE SEQUENCE</scope>
    <source>
        <strain evidence="9">CGMCC 4.7398</strain>
    </source>
</reference>
<evidence type="ECO:0000259" key="8">
    <source>
        <dbReference type="PROSITE" id="PS50850"/>
    </source>
</evidence>
<feature type="transmembrane region" description="Helical" evidence="7">
    <location>
        <begin position="21"/>
        <end position="45"/>
    </location>
</feature>
<keyword evidence="4 7" id="KW-0812">Transmembrane</keyword>
<name>A0A919FZ33_9MICO</name>
<dbReference type="Gene3D" id="1.20.1250.20">
    <property type="entry name" value="MFS general substrate transporter like domains"/>
    <property type="match status" value="1"/>
</dbReference>
<feature type="transmembrane region" description="Helical" evidence="7">
    <location>
        <begin position="110"/>
        <end position="132"/>
    </location>
</feature>
<comment type="caution">
    <text evidence="9">The sequence shown here is derived from an EMBL/GenBank/DDBJ whole genome shotgun (WGS) entry which is preliminary data.</text>
</comment>
<organism evidence="9 10">
    <name type="scientific">Promicromonospora soli</name>
    <dbReference type="NCBI Taxonomy" id="2035533"/>
    <lineage>
        <taxon>Bacteria</taxon>
        <taxon>Bacillati</taxon>
        <taxon>Actinomycetota</taxon>
        <taxon>Actinomycetes</taxon>
        <taxon>Micrococcales</taxon>
        <taxon>Promicromonosporaceae</taxon>
        <taxon>Promicromonospora</taxon>
    </lineage>
</organism>
<dbReference type="InterPro" id="IPR020846">
    <property type="entry name" value="MFS_dom"/>
</dbReference>
<feature type="transmembrane region" description="Helical" evidence="7">
    <location>
        <begin position="320"/>
        <end position="338"/>
    </location>
</feature>
<evidence type="ECO:0000256" key="3">
    <source>
        <dbReference type="ARBA" id="ARBA00022475"/>
    </source>
</evidence>
<feature type="transmembrane region" description="Helical" evidence="7">
    <location>
        <begin position="293"/>
        <end position="314"/>
    </location>
</feature>
<feature type="transmembrane region" description="Helical" evidence="7">
    <location>
        <begin position="51"/>
        <end position="74"/>
    </location>
</feature>
<feature type="transmembrane region" description="Helical" evidence="7">
    <location>
        <begin position="385"/>
        <end position="408"/>
    </location>
</feature>
<dbReference type="InterPro" id="IPR036259">
    <property type="entry name" value="MFS_trans_sf"/>
</dbReference>
<sequence length="427" mass="44328">MTSSLRSGAIGFWSDLPRDGRWLLSTVVVQFFGRGLTLPFTIIYLHEVRGFSLGLSGTLMGLIAVIGMIVTGPAGALVDRYGARRVMLTGLVCAVAGYAVLGFATVPAVAALGLALFGVQLGVGWPSVNALVATVVDGDLRQRYYGVNFALLNLGIGVGGVVGGLVVDVERPGTFVMAFLVNAATFVIPVVVLLGPLRHLHGRVERPDDADGAQDGYLAILRRPEVLWLAALGLLAAFVGYGQMEGGFPAFARQVAEVSTRVIGFAFVVNTVVIVALQFWVMNRVRGRRRTRVLALMAVVWAAAWLLLGVTGLMPGGMTAVVIVLAFHGVFGLGETLLQSALPALTNDMAPAHLRGRYNAISSGAFQAGTIAGPVAAGLLLEQGWAGAFIGVVVAGCLGIAATAAVVARRVTPAVDGVERATAASSA</sequence>
<dbReference type="GO" id="GO:0022857">
    <property type="term" value="F:transmembrane transporter activity"/>
    <property type="evidence" value="ECO:0007669"/>
    <property type="project" value="InterPro"/>
</dbReference>
<gene>
    <name evidence="9" type="ORF">GCM10017772_30870</name>
</gene>
<dbReference type="AlphaFoldDB" id="A0A919FZ33"/>
<evidence type="ECO:0000313" key="9">
    <source>
        <dbReference type="EMBL" id="GHH75167.1"/>
    </source>
</evidence>
<feature type="transmembrane region" description="Helical" evidence="7">
    <location>
        <begin position="144"/>
        <end position="167"/>
    </location>
</feature>
<evidence type="ECO:0000256" key="4">
    <source>
        <dbReference type="ARBA" id="ARBA00022692"/>
    </source>
</evidence>
<dbReference type="GO" id="GO:0005886">
    <property type="term" value="C:plasma membrane"/>
    <property type="evidence" value="ECO:0007669"/>
    <property type="project" value="UniProtKB-SubCell"/>
</dbReference>
<dbReference type="RefSeq" id="WP_229872488.1">
    <property type="nucleotide sequence ID" value="NZ_BNAS01000004.1"/>
</dbReference>
<dbReference type="PANTHER" id="PTHR23517">
    <property type="entry name" value="RESISTANCE PROTEIN MDTM, PUTATIVE-RELATED-RELATED"/>
    <property type="match status" value="1"/>
</dbReference>
<dbReference type="InterPro" id="IPR011701">
    <property type="entry name" value="MFS"/>
</dbReference>
<dbReference type="PANTHER" id="PTHR23517:SF2">
    <property type="entry name" value="MULTIDRUG RESISTANCE PROTEIN MDTH"/>
    <property type="match status" value="1"/>
</dbReference>
<dbReference type="InterPro" id="IPR001958">
    <property type="entry name" value="Tet-R_TetA/multi-R_MdtG-like"/>
</dbReference>
<keyword evidence="3" id="KW-1003">Cell membrane</keyword>
<feature type="domain" description="Major facilitator superfamily (MFS) profile" evidence="8">
    <location>
        <begin position="1"/>
        <end position="411"/>
    </location>
</feature>
<feature type="transmembrane region" description="Helical" evidence="7">
    <location>
        <begin position="358"/>
        <end position="379"/>
    </location>
</feature>
<evidence type="ECO:0000256" key="7">
    <source>
        <dbReference type="SAM" id="Phobius"/>
    </source>
</evidence>
<dbReference type="PROSITE" id="PS50850">
    <property type="entry name" value="MFS"/>
    <property type="match status" value="1"/>
</dbReference>
<keyword evidence="6 7" id="KW-0472">Membrane</keyword>
<evidence type="ECO:0000256" key="2">
    <source>
        <dbReference type="ARBA" id="ARBA00022448"/>
    </source>
</evidence>
<protein>
    <submittedName>
        <fullName evidence="9">MFS transporter</fullName>
    </submittedName>
</protein>
<evidence type="ECO:0000256" key="5">
    <source>
        <dbReference type="ARBA" id="ARBA00022989"/>
    </source>
</evidence>
<keyword evidence="10" id="KW-1185">Reference proteome</keyword>
<dbReference type="InterPro" id="IPR050171">
    <property type="entry name" value="MFS_Transporters"/>
</dbReference>
<evidence type="ECO:0000256" key="1">
    <source>
        <dbReference type="ARBA" id="ARBA00004651"/>
    </source>
</evidence>
<accession>A0A919FZ33</accession>
<dbReference type="Pfam" id="PF07690">
    <property type="entry name" value="MFS_1"/>
    <property type="match status" value="1"/>
</dbReference>
<dbReference type="EMBL" id="BNAS01000004">
    <property type="protein sequence ID" value="GHH75167.1"/>
    <property type="molecule type" value="Genomic_DNA"/>
</dbReference>
<feature type="transmembrane region" description="Helical" evidence="7">
    <location>
        <begin position="262"/>
        <end position="281"/>
    </location>
</feature>
<evidence type="ECO:0000256" key="6">
    <source>
        <dbReference type="ARBA" id="ARBA00023136"/>
    </source>
</evidence>
<feature type="transmembrane region" description="Helical" evidence="7">
    <location>
        <begin position="226"/>
        <end position="242"/>
    </location>
</feature>
<dbReference type="PRINTS" id="PR01035">
    <property type="entry name" value="TCRTETA"/>
</dbReference>
<evidence type="ECO:0000313" key="10">
    <source>
        <dbReference type="Proteomes" id="UP000627369"/>
    </source>
</evidence>
<dbReference type="Proteomes" id="UP000627369">
    <property type="component" value="Unassembled WGS sequence"/>
</dbReference>
<keyword evidence="2" id="KW-0813">Transport</keyword>
<dbReference type="SUPFAM" id="SSF103473">
    <property type="entry name" value="MFS general substrate transporter"/>
    <property type="match status" value="1"/>
</dbReference>
<proteinExistence type="predicted"/>
<feature type="transmembrane region" description="Helical" evidence="7">
    <location>
        <begin position="86"/>
        <end position="104"/>
    </location>
</feature>